<evidence type="ECO:0008006" key="4">
    <source>
        <dbReference type="Google" id="ProtNLM"/>
    </source>
</evidence>
<accession>A0A0P7ZPV5</accession>
<evidence type="ECO:0000256" key="1">
    <source>
        <dbReference type="SAM" id="MobiDB-lite"/>
    </source>
</evidence>
<comment type="caution">
    <text evidence="2">The sequence shown here is derived from an EMBL/GenBank/DDBJ whole genome shotgun (WGS) entry which is preliminary data.</text>
</comment>
<dbReference type="EMBL" id="LJZR01000002">
    <property type="protein sequence ID" value="KPQ37180.1"/>
    <property type="molecule type" value="Genomic_DNA"/>
</dbReference>
<name>A0A0P7ZPV5_9CYAN</name>
<protein>
    <recommendedName>
        <fullName evidence="4">Cell division protein FtsL</fullName>
    </recommendedName>
</protein>
<dbReference type="Proteomes" id="UP000050465">
    <property type="component" value="Unassembled WGS sequence"/>
</dbReference>
<evidence type="ECO:0000313" key="3">
    <source>
        <dbReference type="Proteomes" id="UP000050465"/>
    </source>
</evidence>
<evidence type="ECO:0000313" key="2">
    <source>
        <dbReference type="EMBL" id="KPQ37180.1"/>
    </source>
</evidence>
<dbReference type="AlphaFoldDB" id="A0A0P7ZPV5"/>
<organism evidence="2 3">
    <name type="scientific">Phormidesmis priestleyi Ana</name>
    <dbReference type="NCBI Taxonomy" id="1666911"/>
    <lineage>
        <taxon>Bacteria</taxon>
        <taxon>Bacillati</taxon>
        <taxon>Cyanobacteriota</taxon>
        <taxon>Cyanophyceae</taxon>
        <taxon>Leptolyngbyales</taxon>
        <taxon>Leptolyngbyaceae</taxon>
        <taxon>Phormidesmis</taxon>
    </lineage>
</organism>
<feature type="compositionally biased region" description="Polar residues" evidence="1">
    <location>
        <begin position="10"/>
        <end position="29"/>
    </location>
</feature>
<proteinExistence type="predicted"/>
<gene>
    <name evidence="2" type="ORF">HLUCCA11_01765</name>
</gene>
<dbReference type="STRING" id="1666911.HLUCCA11_01765"/>
<feature type="region of interest" description="Disordered" evidence="1">
    <location>
        <begin position="1"/>
        <end position="32"/>
    </location>
</feature>
<sequence>MVFATEFDPTHQNARQNARQNVRLRTSPTSGNASSSAVAFSAAAQEAANRVVKSDVTSSVKSSAKSNVVPMQSSASLNIGHPARRVRLDENKSLSLPKRPKLPLRLQLLTRFQQASTVVTTLLVTGALAMYGSTVYVDKSTNHALLQLDSLQGESQQLTSANESIKQSLAEQAIQENSGLDPYDPGDVLFLEPEPLRAARQPAQTSLEMPGPLGY</sequence>
<reference evidence="2 3" key="1">
    <citation type="submission" date="2015-09" db="EMBL/GenBank/DDBJ databases">
        <title>Identification and resolution of microdiversity through metagenomic sequencing of parallel consortia.</title>
        <authorList>
            <person name="Nelson W.C."/>
            <person name="Romine M.F."/>
            <person name="Lindemann S.R."/>
        </authorList>
    </citation>
    <scope>NUCLEOTIDE SEQUENCE [LARGE SCALE GENOMIC DNA]</scope>
    <source>
        <strain evidence="2">Ana</strain>
    </source>
</reference>